<name>A0ABR9VLK9_9CYAN</name>
<feature type="non-terminal residue" evidence="1">
    <location>
        <position position="1"/>
    </location>
</feature>
<reference evidence="1 2" key="1">
    <citation type="submission" date="2020-10" db="EMBL/GenBank/DDBJ databases">
        <authorList>
            <person name="Castelo-Branco R."/>
            <person name="Eusebio N."/>
            <person name="Adriana R."/>
            <person name="Vieira A."/>
            <person name="Brugerolle De Fraissinette N."/>
            <person name="Rezende De Castro R."/>
            <person name="Schneider M.P."/>
            <person name="Vasconcelos V."/>
            <person name="Leao P.N."/>
        </authorList>
    </citation>
    <scope>NUCLEOTIDE SEQUENCE [LARGE SCALE GENOMIC DNA]</scope>
    <source>
        <strain evidence="1 2">LEGE 00250</strain>
    </source>
</reference>
<evidence type="ECO:0000313" key="1">
    <source>
        <dbReference type="EMBL" id="MBE9239120.1"/>
    </source>
</evidence>
<proteinExistence type="predicted"/>
<accession>A0ABR9VLK9</accession>
<sequence>AAVDMSAQLREKALQAGLYVARIQDEVFELDTPPSFHPRAW</sequence>
<gene>
    <name evidence="1" type="ORF">IQ227_24665</name>
</gene>
<evidence type="ECO:0000313" key="2">
    <source>
        <dbReference type="Proteomes" id="UP000606776"/>
    </source>
</evidence>
<organism evidence="1 2">
    <name type="scientific">Sphaerospermopsis aphanizomenoides LEGE 00250</name>
    <dbReference type="NCBI Taxonomy" id="2777972"/>
    <lineage>
        <taxon>Bacteria</taxon>
        <taxon>Bacillati</taxon>
        <taxon>Cyanobacteriota</taxon>
        <taxon>Cyanophyceae</taxon>
        <taxon>Nostocales</taxon>
        <taxon>Aphanizomenonaceae</taxon>
        <taxon>Sphaerospermopsis</taxon>
        <taxon>Sphaerospermopsis aphanizomenoides</taxon>
    </lineage>
</organism>
<keyword evidence="2" id="KW-1185">Reference proteome</keyword>
<comment type="caution">
    <text evidence="1">The sequence shown here is derived from an EMBL/GenBank/DDBJ whole genome shotgun (WGS) entry which is preliminary data.</text>
</comment>
<dbReference type="Proteomes" id="UP000606776">
    <property type="component" value="Unassembled WGS sequence"/>
</dbReference>
<dbReference type="EMBL" id="JADEWB010000269">
    <property type="protein sequence ID" value="MBE9239120.1"/>
    <property type="molecule type" value="Genomic_DNA"/>
</dbReference>
<protein>
    <submittedName>
        <fullName evidence="1">DUF3782 domain-containing protein</fullName>
    </submittedName>
</protein>